<gene>
    <name evidence="5" type="ORF">HLPCO_002648</name>
</gene>
<dbReference type="InterPro" id="IPR045004">
    <property type="entry name" value="ECH_dom"/>
</dbReference>
<evidence type="ECO:0000256" key="1">
    <source>
        <dbReference type="ARBA" id="ARBA00001709"/>
    </source>
</evidence>
<reference evidence="5 6" key="1">
    <citation type="journal article" date="2011" name="J. Bacteriol.">
        <title>Genome sequence of Haloplasma contractile, an unusual contractile bacterium from a deep-sea anoxic brine lake.</title>
        <authorList>
            <person name="Antunes A."/>
            <person name="Alam I."/>
            <person name="El Dorry H."/>
            <person name="Siam R."/>
            <person name="Robertson A."/>
            <person name="Bajic V.B."/>
            <person name="Stingl U."/>
        </authorList>
    </citation>
    <scope>NUCLEOTIDE SEQUENCE [LARGE SCALE GENOMIC DNA]</scope>
    <source>
        <strain evidence="5 6">SSD-17B</strain>
    </source>
</reference>
<organism evidence="5 6">
    <name type="scientific">Haloplasma contractile SSD-17B</name>
    <dbReference type="NCBI Taxonomy" id="1033810"/>
    <lineage>
        <taxon>Bacteria</taxon>
        <taxon>Bacillati</taxon>
        <taxon>Mycoplasmatota</taxon>
        <taxon>Mollicutes</taxon>
        <taxon>Haloplasmatales</taxon>
        <taxon>Haloplasmataceae</taxon>
        <taxon>Haloplasma</taxon>
    </lineage>
</organism>
<dbReference type="STRING" id="1033810.HLPCO_002648"/>
<accession>F7Q0W8</accession>
<comment type="catalytic activity">
    <reaction evidence="1">
        <text>3-hydroxy-2-methylpropanoyl-CoA + H2O = 3-hydroxy-2-methylpropanoate + CoA + H(+)</text>
        <dbReference type="Rhea" id="RHEA:20888"/>
        <dbReference type="ChEBI" id="CHEBI:11805"/>
        <dbReference type="ChEBI" id="CHEBI:15377"/>
        <dbReference type="ChEBI" id="CHEBI:15378"/>
        <dbReference type="ChEBI" id="CHEBI:57287"/>
        <dbReference type="ChEBI" id="CHEBI:57340"/>
        <dbReference type="EC" id="3.1.2.4"/>
    </reaction>
</comment>
<keyword evidence="6" id="KW-1185">Reference proteome</keyword>
<name>F7Q0W8_9MOLU</name>
<dbReference type="NCBIfam" id="NF004127">
    <property type="entry name" value="PRK05617.1"/>
    <property type="match status" value="1"/>
</dbReference>
<evidence type="ECO:0000256" key="3">
    <source>
        <dbReference type="ARBA" id="ARBA00022801"/>
    </source>
</evidence>
<dbReference type="EC" id="3.1.2.4" evidence="2"/>
<sequence>MNKNNKVIIEKDNGVGWITLNRPDALNALSWEMVHTIYDQLESFENDTDISLVCITSTHEDAFCVGGDVKEVYNHVIEGDTDYAANYLSKEYLMDYKVHTYHKPIVVYMNGLVMGGGAGLSNGCDYRIVNEKTKWSMPELQIGFFPDVAASYFLNNFPGYTGRYLALTANLIDGVDLMYLGGADYLLRSDQWPALKEEIKQTQWNTDTCNENLKQILDNYCETNSERSKISKIEDKINKYFSFNTIEQIVESLEEDANHRDLWAQETLDRMVTFPPTSMKVTLELMKRGQDKKLMDCFKMDLDLSMNIVQSHNFKEGIRSVLVDKDKKFNWSPLRANEVSQEDVDSYFVYKWKDGKHPLG</sequence>
<evidence type="ECO:0000313" key="5">
    <source>
        <dbReference type="EMBL" id="ERJ11346.1"/>
    </source>
</evidence>
<comment type="caution">
    <text evidence="5">The sequence shown here is derived from an EMBL/GenBank/DDBJ whole genome shotgun (WGS) entry which is preliminary data.</text>
</comment>
<dbReference type="SUPFAM" id="SSF52096">
    <property type="entry name" value="ClpP/crotonase"/>
    <property type="match status" value="1"/>
</dbReference>
<dbReference type="EMBL" id="AFNU02000012">
    <property type="protein sequence ID" value="ERJ11346.1"/>
    <property type="molecule type" value="Genomic_DNA"/>
</dbReference>
<evidence type="ECO:0000256" key="2">
    <source>
        <dbReference type="ARBA" id="ARBA00011915"/>
    </source>
</evidence>
<dbReference type="Gene3D" id="3.90.226.10">
    <property type="entry name" value="2-enoyl-CoA Hydratase, Chain A, domain 1"/>
    <property type="match status" value="1"/>
</dbReference>
<reference evidence="5 6" key="2">
    <citation type="journal article" date="2013" name="PLoS ONE">
        <title>INDIGO - INtegrated Data Warehouse of MIcrobial GenOmes with Examples from the Red Sea Extremophiles.</title>
        <authorList>
            <person name="Alam I."/>
            <person name="Antunes A."/>
            <person name="Kamau A.A."/>
            <person name="Ba Alawi W."/>
            <person name="Kalkatawi M."/>
            <person name="Stingl U."/>
            <person name="Bajic V.B."/>
        </authorList>
    </citation>
    <scope>NUCLEOTIDE SEQUENCE [LARGE SCALE GENOMIC DNA]</scope>
    <source>
        <strain evidence="5 6">SSD-17B</strain>
    </source>
</reference>
<dbReference type="PANTHER" id="PTHR43176:SF3">
    <property type="entry name" value="3-HYDROXYISOBUTYRYL-COA HYDROLASE, MITOCHONDRIAL"/>
    <property type="match status" value="1"/>
</dbReference>
<dbReference type="GO" id="GO:0016853">
    <property type="term" value="F:isomerase activity"/>
    <property type="evidence" value="ECO:0007669"/>
    <property type="project" value="UniProtKB-KW"/>
</dbReference>
<dbReference type="eggNOG" id="COG1024">
    <property type="taxonomic scope" value="Bacteria"/>
</dbReference>
<dbReference type="PANTHER" id="PTHR43176">
    <property type="entry name" value="3-HYDROXYISOBUTYRYL-COA HYDROLASE-RELATED"/>
    <property type="match status" value="1"/>
</dbReference>
<dbReference type="InParanoid" id="F7Q0W8"/>
<dbReference type="Proteomes" id="UP000005707">
    <property type="component" value="Unassembled WGS sequence"/>
</dbReference>
<evidence type="ECO:0000313" key="6">
    <source>
        <dbReference type="Proteomes" id="UP000005707"/>
    </source>
</evidence>
<evidence type="ECO:0000259" key="4">
    <source>
        <dbReference type="Pfam" id="PF16113"/>
    </source>
</evidence>
<feature type="domain" description="Enoyl-CoA hydratase/isomerase" evidence="4">
    <location>
        <begin position="15"/>
        <end position="348"/>
    </location>
</feature>
<dbReference type="RefSeq" id="WP_008827248.1">
    <property type="nucleotide sequence ID" value="NZ_AFNU02000012.1"/>
</dbReference>
<dbReference type="OrthoDB" id="9790967at2"/>
<protein>
    <recommendedName>
        <fullName evidence="2">3-hydroxyisobutyryl-CoA hydrolase</fullName>
        <ecNumber evidence="2">3.1.2.4</ecNumber>
    </recommendedName>
</protein>
<dbReference type="GO" id="GO:0006574">
    <property type="term" value="P:L-valine catabolic process"/>
    <property type="evidence" value="ECO:0007669"/>
    <property type="project" value="TreeGrafter"/>
</dbReference>
<dbReference type="CDD" id="cd06558">
    <property type="entry name" value="crotonase-like"/>
    <property type="match status" value="1"/>
</dbReference>
<dbReference type="InterPro" id="IPR029045">
    <property type="entry name" value="ClpP/crotonase-like_dom_sf"/>
</dbReference>
<keyword evidence="3" id="KW-0378">Hydrolase</keyword>
<proteinExistence type="predicted"/>
<keyword evidence="5" id="KW-0456">Lyase</keyword>
<dbReference type="InterPro" id="IPR032259">
    <property type="entry name" value="HIBYL-CoA-H"/>
</dbReference>
<dbReference type="GO" id="GO:0003860">
    <property type="term" value="F:3-hydroxyisobutyryl-CoA hydrolase activity"/>
    <property type="evidence" value="ECO:0007669"/>
    <property type="project" value="UniProtKB-EC"/>
</dbReference>
<dbReference type="Pfam" id="PF16113">
    <property type="entry name" value="ECH_2"/>
    <property type="match status" value="1"/>
</dbReference>
<dbReference type="AlphaFoldDB" id="F7Q0W8"/>
<dbReference type="GO" id="GO:0016829">
    <property type="term" value="F:lyase activity"/>
    <property type="evidence" value="ECO:0007669"/>
    <property type="project" value="UniProtKB-KW"/>
</dbReference>